<evidence type="ECO:0000256" key="1">
    <source>
        <dbReference type="ARBA" id="ARBA00003618"/>
    </source>
</evidence>
<evidence type="ECO:0000256" key="9">
    <source>
        <dbReference type="PIRNR" id="PIRNR003128"/>
    </source>
</evidence>
<dbReference type="GO" id="GO:0043590">
    <property type="term" value="C:bacterial nucleoid"/>
    <property type="evidence" value="ECO:0007669"/>
    <property type="project" value="TreeGrafter"/>
</dbReference>
<evidence type="ECO:0000259" key="10">
    <source>
        <dbReference type="Pfam" id="PF02463"/>
    </source>
</evidence>
<comment type="caution">
    <text evidence="11">The sequence shown here is derived from an EMBL/GenBank/DDBJ whole genome shotgun (WGS) entry which is preliminary data.</text>
</comment>
<evidence type="ECO:0000256" key="3">
    <source>
        <dbReference type="ARBA" id="ARBA00021315"/>
    </source>
</evidence>
<evidence type="ECO:0000256" key="8">
    <source>
        <dbReference type="ARBA" id="ARBA00033408"/>
    </source>
</evidence>
<dbReference type="EMBL" id="CAIZ01000036">
    <property type="protein sequence ID" value="CCH69093.1"/>
    <property type="molecule type" value="Genomic_DNA"/>
</dbReference>
<dbReference type="GO" id="GO:0005524">
    <property type="term" value="F:ATP binding"/>
    <property type="evidence" value="ECO:0007669"/>
    <property type="project" value="UniProtKB-KW"/>
</dbReference>
<name>N0DXZ5_9MICO</name>
<dbReference type="Gene3D" id="3.40.50.300">
    <property type="entry name" value="P-loop containing nucleotide triphosphate hydrolases"/>
    <property type="match status" value="2"/>
</dbReference>
<keyword evidence="5 9" id="KW-0227">DNA damage</keyword>
<evidence type="ECO:0000313" key="12">
    <source>
        <dbReference type="Proteomes" id="UP000013167"/>
    </source>
</evidence>
<accession>N0DXZ5</accession>
<keyword evidence="12" id="KW-1185">Reference proteome</keyword>
<dbReference type="InterPro" id="IPR003395">
    <property type="entry name" value="RecF/RecN/SMC_N"/>
</dbReference>
<dbReference type="PANTHER" id="PTHR11059:SF0">
    <property type="entry name" value="DNA REPAIR PROTEIN RECN"/>
    <property type="match status" value="1"/>
</dbReference>
<dbReference type="STRING" id="1193181.BN10_1300003"/>
<dbReference type="CDD" id="cd03241">
    <property type="entry name" value="ABC_RecN"/>
    <property type="match status" value="1"/>
</dbReference>
<keyword evidence="7 9" id="KW-0234">DNA repair</keyword>
<keyword evidence="4" id="KW-0547">Nucleotide-binding</keyword>
<keyword evidence="6" id="KW-0067">ATP-binding</keyword>
<dbReference type="GO" id="GO:0009432">
    <property type="term" value="P:SOS response"/>
    <property type="evidence" value="ECO:0007669"/>
    <property type="project" value="TreeGrafter"/>
</dbReference>
<reference evidence="11 12" key="1">
    <citation type="journal article" date="2013" name="ISME J.">
        <title>A metabolic model for members of the genus Tetrasphaera involved in enhanced biological phosphorus removal.</title>
        <authorList>
            <person name="Kristiansen R."/>
            <person name="Nguyen H.T.T."/>
            <person name="Saunders A.M."/>
            <person name="Nielsen J.L."/>
            <person name="Wimmer R."/>
            <person name="Le V.Q."/>
            <person name="McIlroy S.J."/>
            <person name="Petrovski S."/>
            <person name="Seviour R.J."/>
            <person name="Calteau A."/>
            <person name="Nielsen K.L."/>
            <person name="Nielsen P.H."/>
        </authorList>
    </citation>
    <scope>NUCLEOTIDE SEQUENCE [LARGE SCALE GENOMIC DNA]</scope>
    <source>
        <strain evidence="11 12">Lp2</strain>
    </source>
</reference>
<dbReference type="InterPro" id="IPR027417">
    <property type="entry name" value="P-loop_NTPase"/>
</dbReference>
<sequence length="593" mass="62249">MAWYWAPILMLSDIAITDLGVIDHARLDLDRGLTVLTGETGAGKTMVVTGLGLLLGSRADSALVREGSSRAVVEGVASLPDGHQARTVATEAGAPDEADLVLVRTVSAEGRSRAHVGGRMAPIGVLAEIGEHLVAVHGQADQWRLRHLDQHRDLLDRFGGPELEHAFTAYRMAYEDHANAQQELTELRAHARERAQEAAALTVGLERIDGADPQPGEDHALAVEAERLGHVEDLRAAASEATLLLSGADEASGVDDAGVLGRMARARSALQQAGDMDPALAELGSRAAELGHLLTDLAADVASYAAGLDVEDGRLDAVNERRALLSELTRIYGADIDEVIAWGRSAAARLGGLLDDDGRVDQLDAAVADLAAAREVAAQDLTRQRQRAAAELSAGITAELAQLAMPHTVVAVEVRPAARPGPSGADDVEIGLRSHAGGVLRSIARSASGGELSRIMLAIEVAIAQAVPGPPTFVFDEIDAGIGGRAALAVGARLAQLARHSQVIVVTHLAQVAAHADRHLVVRKSDDGHVIRTEVHRVEGAARLEELARMLGGTDSAAALEHARDLVDRVGGQVVRAWENGQDVPTPATTEKP</sequence>
<dbReference type="PANTHER" id="PTHR11059">
    <property type="entry name" value="DNA REPAIR PROTEIN RECN"/>
    <property type="match status" value="1"/>
</dbReference>
<feature type="domain" description="RecF/RecN/SMC N-terminal" evidence="10">
    <location>
        <begin position="14"/>
        <end position="528"/>
    </location>
</feature>
<dbReference type="PIRSF" id="PIRSF003128">
    <property type="entry name" value="RecN"/>
    <property type="match status" value="1"/>
</dbReference>
<proteinExistence type="inferred from homology"/>
<dbReference type="InterPro" id="IPR004604">
    <property type="entry name" value="DNA_recomb/repair_RecN"/>
</dbReference>
<evidence type="ECO:0000313" key="11">
    <source>
        <dbReference type="EMBL" id="CCH69093.1"/>
    </source>
</evidence>
<dbReference type="GO" id="GO:0006310">
    <property type="term" value="P:DNA recombination"/>
    <property type="evidence" value="ECO:0007669"/>
    <property type="project" value="InterPro"/>
</dbReference>
<dbReference type="Pfam" id="PF02463">
    <property type="entry name" value="SMC_N"/>
    <property type="match status" value="1"/>
</dbReference>
<organism evidence="11 12">
    <name type="scientific">Phycicoccus elongatus Lp2</name>
    <dbReference type="NCBI Taxonomy" id="1193181"/>
    <lineage>
        <taxon>Bacteria</taxon>
        <taxon>Bacillati</taxon>
        <taxon>Actinomycetota</taxon>
        <taxon>Actinomycetes</taxon>
        <taxon>Micrococcales</taxon>
        <taxon>Intrasporangiaceae</taxon>
        <taxon>Phycicoccus</taxon>
    </lineage>
</organism>
<gene>
    <name evidence="11" type="primary">recN</name>
    <name evidence="11" type="ORF">BN10_1300003</name>
</gene>
<evidence type="ECO:0000256" key="4">
    <source>
        <dbReference type="ARBA" id="ARBA00022741"/>
    </source>
</evidence>
<evidence type="ECO:0000256" key="5">
    <source>
        <dbReference type="ARBA" id="ARBA00022763"/>
    </source>
</evidence>
<evidence type="ECO:0000256" key="2">
    <source>
        <dbReference type="ARBA" id="ARBA00009441"/>
    </source>
</evidence>
<evidence type="ECO:0000256" key="6">
    <source>
        <dbReference type="ARBA" id="ARBA00022840"/>
    </source>
</evidence>
<dbReference type="HOGENOM" id="CLU_018297_3_0_11"/>
<dbReference type="NCBIfam" id="TIGR00634">
    <property type="entry name" value="recN"/>
    <property type="match status" value="1"/>
</dbReference>
<evidence type="ECO:0000256" key="7">
    <source>
        <dbReference type="ARBA" id="ARBA00023204"/>
    </source>
</evidence>
<dbReference type="Proteomes" id="UP000013167">
    <property type="component" value="Unassembled WGS sequence"/>
</dbReference>
<dbReference type="GO" id="GO:0006281">
    <property type="term" value="P:DNA repair"/>
    <property type="evidence" value="ECO:0007669"/>
    <property type="project" value="UniProtKB-KW"/>
</dbReference>
<protein>
    <recommendedName>
        <fullName evidence="3 9">DNA repair protein RecN</fullName>
    </recommendedName>
    <alternativeName>
        <fullName evidence="8 9">Recombination protein N</fullName>
    </alternativeName>
</protein>
<dbReference type="AlphaFoldDB" id="N0DXZ5"/>
<dbReference type="SUPFAM" id="SSF52540">
    <property type="entry name" value="P-loop containing nucleoside triphosphate hydrolases"/>
    <property type="match status" value="2"/>
</dbReference>
<comment type="similarity">
    <text evidence="2 9">Belongs to the RecN family.</text>
</comment>
<dbReference type="eggNOG" id="COG0497">
    <property type="taxonomic scope" value="Bacteria"/>
</dbReference>
<comment type="function">
    <text evidence="1 9">May be involved in recombinational repair of damaged DNA.</text>
</comment>